<gene>
    <name evidence="1" type="ORF">GPECTOR_8g300</name>
</gene>
<sequence length="163" mass="17207">MALASFHLGSEGVVLCPQVGGQELPRGSLTAEAAARHEALRTVLVRCAAAAVPPFVRLMDAMAAAYGSSGRRTAASGARPPQQQPPLPKAAAAAAATVLEAFGELSLLLRRLAWCVPVAEVQRLLGPDLVLQLTAAAGRLMEALKPRTREPDRDSMRRRCTGY</sequence>
<organism evidence="1 2">
    <name type="scientific">Gonium pectorale</name>
    <name type="common">Green alga</name>
    <dbReference type="NCBI Taxonomy" id="33097"/>
    <lineage>
        <taxon>Eukaryota</taxon>
        <taxon>Viridiplantae</taxon>
        <taxon>Chlorophyta</taxon>
        <taxon>core chlorophytes</taxon>
        <taxon>Chlorophyceae</taxon>
        <taxon>CS clade</taxon>
        <taxon>Chlamydomonadales</taxon>
        <taxon>Volvocaceae</taxon>
        <taxon>Gonium</taxon>
    </lineage>
</organism>
<protein>
    <submittedName>
        <fullName evidence="1">Uncharacterized protein</fullName>
    </submittedName>
</protein>
<proteinExistence type="predicted"/>
<reference evidence="2" key="1">
    <citation type="journal article" date="2016" name="Nat. Commun.">
        <title>The Gonium pectorale genome demonstrates co-option of cell cycle regulation during the evolution of multicellularity.</title>
        <authorList>
            <person name="Hanschen E.R."/>
            <person name="Marriage T.N."/>
            <person name="Ferris P.J."/>
            <person name="Hamaji T."/>
            <person name="Toyoda A."/>
            <person name="Fujiyama A."/>
            <person name="Neme R."/>
            <person name="Noguchi H."/>
            <person name="Minakuchi Y."/>
            <person name="Suzuki M."/>
            <person name="Kawai-Toyooka H."/>
            <person name="Smith D.R."/>
            <person name="Sparks H."/>
            <person name="Anderson J."/>
            <person name="Bakaric R."/>
            <person name="Luria V."/>
            <person name="Karger A."/>
            <person name="Kirschner M.W."/>
            <person name="Durand P.M."/>
            <person name="Michod R.E."/>
            <person name="Nozaki H."/>
            <person name="Olson B.J."/>
        </authorList>
    </citation>
    <scope>NUCLEOTIDE SEQUENCE [LARGE SCALE GENOMIC DNA]</scope>
    <source>
        <strain evidence="2">NIES-2863</strain>
    </source>
</reference>
<dbReference type="EMBL" id="LSYV01000009">
    <property type="protein sequence ID" value="KXZ52924.1"/>
    <property type="molecule type" value="Genomic_DNA"/>
</dbReference>
<evidence type="ECO:0000313" key="2">
    <source>
        <dbReference type="Proteomes" id="UP000075714"/>
    </source>
</evidence>
<evidence type="ECO:0000313" key="1">
    <source>
        <dbReference type="EMBL" id="KXZ52924.1"/>
    </source>
</evidence>
<dbReference type="Proteomes" id="UP000075714">
    <property type="component" value="Unassembled WGS sequence"/>
</dbReference>
<dbReference type="OrthoDB" id="563161at2759"/>
<name>A0A150GT15_GONPE</name>
<keyword evidence="2" id="KW-1185">Reference proteome</keyword>
<accession>A0A150GT15</accession>
<comment type="caution">
    <text evidence="1">The sequence shown here is derived from an EMBL/GenBank/DDBJ whole genome shotgun (WGS) entry which is preliminary data.</text>
</comment>
<dbReference type="AlphaFoldDB" id="A0A150GT15"/>